<accession>A0AAD8WAL2</accession>
<evidence type="ECO:0000313" key="3">
    <source>
        <dbReference type="Proteomes" id="UP001231189"/>
    </source>
</evidence>
<proteinExistence type="predicted"/>
<dbReference type="EMBL" id="JAUUTY010000004">
    <property type="protein sequence ID" value="KAK1647027.1"/>
    <property type="molecule type" value="Genomic_DNA"/>
</dbReference>
<dbReference type="GO" id="GO:0048367">
    <property type="term" value="P:shoot system development"/>
    <property type="evidence" value="ECO:0007669"/>
    <property type="project" value="InterPro"/>
</dbReference>
<keyword evidence="3" id="KW-1185">Reference proteome</keyword>
<feature type="region of interest" description="Disordered" evidence="1">
    <location>
        <begin position="299"/>
        <end position="318"/>
    </location>
</feature>
<dbReference type="PANTHER" id="PTHR33070:SF118">
    <property type="entry name" value="DUF641 DOMAIN-CONTAINING PROTEIN"/>
    <property type="match status" value="1"/>
</dbReference>
<sequence length="796" mass="89147">MAVRIQMMVKIADRFVVDLVTDGRDMPGRLHEMAETDQQNTSAAQQLRRRQKNIISLSIRNMACHQRSASLPSIPHSSVSKVEIELQDLKSCISSPSPTMDTVCGGFTRLGDIYNCIEEIMSLPSNQAGFSFPQNKKMVEEELERSLVLIDLCNTMQENLANLKLSTQELQLVVKRGDDTAVQLKVGSFVRLAKQAQKPFKKITSSNATAVDCRLVRLLAEAREMSVSLLESTSHLLPKQFTTTKGSKWSLVQKRKVVCEEEQLQALEQSMGGLENGAEFLFRRLIQSRVAETYQQSNSAARELRRSPNTKSIISSSTRNMACHQRSASLPSIPHSTESKVEVELQGLQTRISSPSATIDTMCDGLRRLGDIYSCIEDIMSLASNQVGLSLPQNKKMVEEELERSLVLIDLCNSMQENSAHLKMSTQELQLVLKRGDDVAVQIKVESFIRLTKQAQKHFKKITSSKATAEDCNLVRLLAEAREMSVSLLESTSYLLPKQFTTTKGSKWSLVPKRKVVCEEEQLQALERSMGNLENGAEFLFRRLIQSRKIIISSSIRDMACHQRSASLPCIPHSTESKVKVELQGLQTCISSPSATIGTMCDGLRRLGDIYSCIEEIMSLPSNQVSLSLPLQRKMVEEELDRSIVLVDLCNAMQENLAELKMSIQELQLGVKRGDAAAIQLKIESFIRLAKKAQKPFKKITSSKAMSEGCMTVRLLVEAREMAVSLIESASRLLPKQIVVTRWSLVSKRFQKRRVVCEETQLRALEHSLADLENGVEPLFRRLIQSRVSLLNILSS</sequence>
<dbReference type="AlphaFoldDB" id="A0AAD8WAL2"/>
<dbReference type="Proteomes" id="UP001231189">
    <property type="component" value="Unassembled WGS sequence"/>
</dbReference>
<feature type="compositionally biased region" description="Polar residues" evidence="1">
    <location>
        <begin position="307"/>
        <end position="318"/>
    </location>
</feature>
<evidence type="ECO:0000313" key="2">
    <source>
        <dbReference type="EMBL" id="KAK1647027.1"/>
    </source>
</evidence>
<dbReference type="InterPro" id="IPR004320">
    <property type="entry name" value="BPS1_pln"/>
</dbReference>
<name>A0AAD8WAL2_LOLMU</name>
<dbReference type="GO" id="GO:0048364">
    <property type="term" value="P:root development"/>
    <property type="evidence" value="ECO:0007669"/>
    <property type="project" value="InterPro"/>
</dbReference>
<organism evidence="2 3">
    <name type="scientific">Lolium multiflorum</name>
    <name type="common">Italian ryegrass</name>
    <name type="synonym">Lolium perenne subsp. multiflorum</name>
    <dbReference type="NCBI Taxonomy" id="4521"/>
    <lineage>
        <taxon>Eukaryota</taxon>
        <taxon>Viridiplantae</taxon>
        <taxon>Streptophyta</taxon>
        <taxon>Embryophyta</taxon>
        <taxon>Tracheophyta</taxon>
        <taxon>Spermatophyta</taxon>
        <taxon>Magnoliopsida</taxon>
        <taxon>Liliopsida</taxon>
        <taxon>Poales</taxon>
        <taxon>Poaceae</taxon>
        <taxon>BOP clade</taxon>
        <taxon>Pooideae</taxon>
        <taxon>Poodae</taxon>
        <taxon>Poeae</taxon>
        <taxon>Poeae Chloroplast Group 2 (Poeae type)</taxon>
        <taxon>Loliodinae</taxon>
        <taxon>Loliinae</taxon>
        <taxon>Lolium</taxon>
    </lineage>
</organism>
<protein>
    <submittedName>
        <fullName evidence="2">Uncharacterized protein</fullName>
    </submittedName>
</protein>
<comment type="caution">
    <text evidence="2">The sequence shown here is derived from an EMBL/GenBank/DDBJ whole genome shotgun (WGS) entry which is preliminary data.</text>
</comment>
<dbReference type="PANTHER" id="PTHR33070">
    <property type="entry name" value="OS06G0725500 PROTEIN"/>
    <property type="match status" value="1"/>
</dbReference>
<reference evidence="2" key="1">
    <citation type="submission" date="2023-07" db="EMBL/GenBank/DDBJ databases">
        <title>A chromosome-level genome assembly of Lolium multiflorum.</title>
        <authorList>
            <person name="Chen Y."/>
            <person name="Copetti D."/>
            <person name="Kolliker R."/>
            <person name="Studer B."/>
        </authorList>
    </citation>
    <scope>NUCLEOTIDE SEQUENCE</scope>
    <source>
        <strain evidence="2">02402/16</strain>
        <tissue evidence="2">Leaf</tissue>
    </source>
</reference>
<gene>
    <name evidence="2" type="ORF">QYE76_064832</name>
</gene>
<evidence type="ECO:0000256" key="1">
    <source>
        <dbReference type="SAM" id="MobiDB-lite"/>
    </source>
</evidence>
<dbReference type="Pfam" id="PF03087">
    <property type="entry name" value="BPS1"/>
    <property type="match status" value="4"/>
</dbReference>